<dbReference type="STRING" id="1172190.M947_11500"/>
<keyword evidence="1" id="KW-1133">Transmembrane helix</keyword>
<dbReference type="PROSITE" id="PS50076">
    <property type="entry name" value="DNAJ_2"/>
    <property type="match status" value="1"/>
</dbReference>
<dbReference type="Gene3D" id="1.10.287.110">
    <property type="entry name" value="DnaJ domain"/>
    <property type="match status" value="1"/>
</dbReference>
<dbReference type="EMBL" id="AUPZ01000022">
    <property type="protein sequence ID" value="EQB34315.1"/>
    <property type="molecule type" value="Genomic_DNA"/>
</dbReference>
<feature type="transmembrane region" description="Helical" evidence="1">
    <location>
        <begin position="12"/>
        <end position="42"/>
    </location>
</feature>
<keyword evidence="1" id="KW-0812">Transmembrane</keyword>
<proteinExistence type="predicted"/>
<reference evidence="3 4" key="1">
    <citation type="submission" date="2013-07" db="EMBL/GenBank/DDBJ databases">
        <title>Sulfurimonas hongkongensis AST-10 Genome Sequencing.</title>
        <authorList>
            <person name="Cai L."/>
            <person name="Zhang T."/>
        </authorList>
    </citation>
    <scope>NUCLEOTIDE SEQUENCE [LARGE SCALE GENOMIC DNA]</scope>
    <source>
        <strain evidence="3 4">AST-10</strain>
    </source>
</reference>
<organism evidence="3 4">
    <name type="scientific">Sulfurimonas hongkongensis</name>
    <dbReference type="NCBI Taxonomy" id="1172190"/>
    <lineage>
        <taxon>Bacteria</taxon>
        <taxon>Pseudomonadati</taxon>
        <taxon>Campylobacterota</taxon>
        <taxon>Epsilonproteobacteria</taxon>
        <taxon>Campylobacterales</taxon>
        <taxon>Sulfurimonadaceae</taxon>
        <taxon>Sulfurimonas</taxon>
    </lineage>
</organism>
<dbReference type="InterPro" id="IPR036869">
    <property type="entry name" value="J_dom_sf"/>
</dbReference>
<gene>
    <name evidence="3" type="ORF">M947_11500</name>
</gene>
<accession>T0IZU0</accession>
<name>T0IZU0_9BACT</name>
<dbReference type="CDD" id="cd06257">
    <property type="entry name" value="DnaJ"/>
    <property type="match status" value="1"/>
</dbReference>
<keyword evidence="1" id="KW-0472">Membrane</keyword>
<dbReference type="Pfam" id="PF00226">
    <property type="entry name" value="DnaJ"/>
    <property type="match status" value="1"/>
</dbReference>
<dbReference type="SUPFAM" id="SSF46565">
    <property type="entry name" value="Chaperone J-domain"/>
    <property type="match status" value="1"/>
</dbReference>
<dbReference type="AlphaFoldDB" id="T0IZU0"/>
<dbReference type="SMART" id="SM00271">
    <property type="entry name" value="DnaJ"/>
    <property type="match status" value="1"/>
</dbReference>
<dbReference type="Proteomes" id="UP000015520">
    <property type="component" value="Unassembled WGS sequence"/>
</dbReference>
<evidence type="ECO:0000259" key="2">
    <source>
        <dbReference type="PROSITE" id="PS50076"/>
    </source>
</evidence>
<sequence>MDVFSLMKKIFGFALIAFGVFLEIMWLGICFGSIIIGVLLLIFAPRILFFPFNFFLVLGLLTINGKNYRYYSNYKYQKQDYAHDNYRNRQSSFSNGDRYYETLESSKDDSLETIKKNYRRLIKEYHYDSIASKGLPEDMLKFAEVKTQELNEAYAAVKKLKS</sequence>
<dbReference type="InterPro" id="IPR001623">
    <property type="entry name" value="DnaJ_domain"/>
</dbReference>
<keyword evidence="4" id="KW-1185">Reference proteome</keyword>
<comment type="caution">
    <text evidence="3">The sequence shown here is derived from an EMBL/GenBank/DDBJ whole genome shotgun (WGS) entry which is preliminary data.</text>
</comment>
<feature type="transmembrane region" description="Helical" evidence="1">
    <location>
        <begin position="48"/>
        <end position="65"/>
    </location>
</feature>
<evidence type="ECO:0000313" key="3">
    <source>
        <dbReference type="EMBL" id="EQB34315.1"/>
    </source>
</evidence>
<evidence type="ECO:0000256" key="1">
    <source>
        <dbReference type="SAM" id="Phobius"/>
    </source>
</evidence>
<feature type="domain" description="J" evidence="2">
    <location>
        <begin position="98"/>
        <end position="162"/>
    </location>
</feature>
<evidence type="ECO:0000313" key="4">
    <source>
        <dbReference type="Proteomes" id="UP000015520"/>
    </source>
</evidence>
<dbReference type="eggNOG" id="COG1076">
    <property type="taxonomic scope" value="Bacteria"/>
</dbReference>
<dbReference type="PRINTS" id="PR00625">
    <property type="entry name" value="JDOMAIN"/>
</dbReference>
<dbReference type="PATRIC" id="fig|1172190.3.peg.2217"/>
<protein>
    <recommendedName>
        <fullName evidence="2">J domain-containing protein</fullName>
    </recommendedName>
</protein>